<feature type="signal peptide" evidence="3">
    <location>
        <begin position="1"/>
        <end position="23"/>
    </location>
</feature>
<dbReference type="EMBL" id="JAEKJZ010000001">
    <property type="protein sequence ID" value="MBN9668785.1"/>
    <property type="molecule type" value="Genomic_DNA"/>
</dbReference>
<dbReference type="Proteomes" id="UP000664096">
    <property type="component" value="Unassembled WGS sequence"/>
</dbReference>
<gene>
    <name evidence="4" type="ORF">JF539_00460</name>
</gene>
<name>A0A939EBD0_9HYPH</name>
<protein>
    <submittedName>
        <fullName evidence="4">Phenylalanyl-tRNA synthetase subunit alpha</fullName>
    </submittedName>
</protein>
<evidence type="ECO:0000256" key="3">
    <source>
        <dbReference type="SAM" id="SignalP"/>
    </source>
</evidence>
<keyword evidence="2" id="KW-0472">Membrane</keyword>
<dbReference type="AlphaFoldDB" id="A0A939EBD0"/>
<evidence type="ECO:0000256" key="2">
    <source>
        <dbReference type="SAM" id="Phobius"/>
    </source>
</evidence>
<sequence length="239" mass="26210">MSFMTRFILAATFCLMAALPAAAQSADGNAPASVGATEQSPSSTAPTSDRDARVKVPTSFMEACAEKIESRGRLRFCDTYFRDKLGTEADALLYLRDRITRLRANHEASSAEKYQSFLQAIYIVAFLTIASIVLIAGDRRIGGTAKWAALASSAALLVMVVIVAMGWLGKYRAEYAAQVELGILRDRIETEAAQAIATNQQITPEMVRRWTEDFSEIGRRFAHNYSDATVIPEVDRLGN</sequence>
<feature type="compositionally biased region" description="Polar residues" evidence="1">
    <location>
        <begin position="36"/>
        <end position="47"/>
    </location>
</feature>
<feature type="transmembrane region" description="Helical" evidence="2">
    <location>
        <begin position="117"/>
        <end position="135"/>
    </location>
</feature>
<evidence type="ECO:0000313" key="5">
    <source>
        <dbReference type="Proteomes" id="UP000664096"/>
    </source>
</evidence>
<evidence type="ECO:0000313" key="4">
    <source>
        <dbReference type="EMBL" id="MBN9668785.1"/>
    </source>
</evidence>
<feature type="region of interest" description="Disordered" evidence="1">
    <location>
        <begin position="29"/>
        <end position="53"/>
    </location>
</feature>
<keyword evidence="3" id="KW-0732">Signal</keyword>
<organism evidence="4 5">
    <name type="scientific">Roseibium aggregatum</name>
    <dbReference type="NCBI Taxonomy" id="187304"/>
    <lineage>
        <taxon>Bacteria</taxon>
        <taxon>Pseudomonadati</taxon>
        <taxon>Pseudomonadota</taxon>
        <taxon>Alphaproteobacteria</taxon>
        <taxon>Hyphomicrobiales</taxon>
        <taxon>Stappiaceae</taxon>
        <taxon>Roseibium</taxon>
    </lineage>
</organism>
<keyword evidence="2" id="KW-0812">Transmembrane</keyword>
<feature type="chain" id="PRO_5037934787" evidence="3">
    <location>
        <begin position="24"/>
        <end position="239"/>
    </location>
</feature>
<keyword evidence="2" id="KW-1133">Transmembrane helix</keyword>
<feature type="transmembrane region" description="Helical" evidence="2">
    <location>
        <begin position="147"/>
        <end position="168"/>
    </location>
</feature>
<comment type="caution">
    <text evidence="4">The sequence shown here is derived from an EMBL/GenBank/DDBJ whole genome shotgun (WGS) entry which is preliminary data.</text>
</comment>
<proteinExistence type="predicted"/>
<reference evidence="4" key="1">
    <citation type="submission" date="2020-12" db="EMBL/GenBank/DDBJ databases">
        <title>Oil enriched cultivation method for isolating marine PHA-producing bacteria.</title>
        <authorList>
            <person name="Zheng W."/>
            <person name="Yu S."/>
            <person name="Huang Y."/>
        </authorList>
    </citation>
    <scope>NUCLEOTIDE SEQUENCE</scope>
    <source>
        <strain evidence="4">SY-2-12</strain>
    </source>
</reference>
<accession>A0A939EBD0</accession>
<evidence type="ECO:0000256" key="1">
    <source>
        <dbReference type="SAM" id="MobiDB-lite"/>
    </source>
</evidence>